<feature type="transmembrane region" description="Helical" evidence="1">
    <location>
        <begin position="90"/>
        <end position="111"/>
    </location>
</feature>
<evidence type="ECO:0000256" key="1">
    <source>
        <dbReference type="SAM" id="Phobius"/>
    </source>
</evidence>
<feature type="transmembrane region" description="Helical" evidence="1">
    <location>
        <begin position="49"/>
        <end position="70"/>
    </location>
</feature>
<dbReference type="Pfam" id="PF14023">
    <property type="entry name" value="Bestrophin-like"/>
    <property type="match status" value="1"/>
</dbReference>
<organism evidence="2 3">
    <name type="scientific">Amycolatopsis thailandensis</name>
    <dbReference type="NCBI Taxonomy" id="589330"/>
    <lineage>
        <taxon>Bacteria</taxon>
        <taxon>Bacillati</taxon>
        <taxon>Actinomycetota</taxon>
        <taxon>Actinomycetes</taxon>
        <taxon>Pseudonocardiales</taxon>
        <taxon>Pseudonocardiaceae</taxon>
        <taxon>Amycolatopsis</taxon>
    </lineage>
</organism>
<evidence type="ECO:0008006" key="4">
    <source>
        <dbReference type="Google" id="ProtNLM"/>
    </source>
</evidence>
<keyword evidence="3" id="KW-1185">Reference proteome</keyword>
<dbReference type="OrthoDB" id="940913at2"/>
<evidence type="ECO:0000313" key="2">
    <source>
        <dbReference type="EMBL" id="OXM50357.1"/>
    </source>
</evidence>
<keyword evidence="1" id="KW-0812">Transmembrane</keyword>
<feature type="transmembrane region" description="Helical" evidence="1">
    <location>
        <begin position="227"/>
        <end position="248"/>
    </location>
</feature>
<comment type="caution">
    <text evidence="2">The sequence shown here is derived from an EMBL/GenBank/DDBJ whole genome shotgun (WGS) entry which is preliminary data.</text>
</comment>
<evidence type="ECO:0000313" key="3">
    <source>
        <dbReference type="Proteomes" id="UP000215223"/>
    </source>
</evidence>
<protein>
    <recommendedName>
        <fullName evidence="4">DUF4239 domain-containing protein</fullName>
    </recommendedName>
</protein>
<gene>
    <name evidence="2" type="ORF">CFP71_28430</name>
</gene>
<dbReference type="EMBL" id="NMQT01000102">
    <property type="protein sequence ID" value="OXM50357.1"/>
    <property type="molecule type" value="Genomic_DNA"/>
</dbReference>
<reference evidence="2 3" key="1">
    <citation type="submission" date="2017-07" db="EMBL/GenBank/DDBJ databases">
        <title>Amycolatopsis thailandensis Genome sequencing and assembly.</title>
        <authorList>
            <person name="Kaur N."/>
            <person name="Mayilraj S."/>
        </authorList>
    </citation>
    <scope>NUCLEOTIDE SEQUENCE [LARGE SCALE GENOMIC DNA]</scope>
    <source>
        <strain evidence="2 3">JCM 16380</strain>
    </source>
</reference>
<keyword evidence="1" id="KW-0472">Membrane</keyword>
<name>A0A229RUJ5_9PSEU</name>
<dbReference type="Proteomes" id="UP000215223">
    <property type="component" value="Unassembled WGS sequence"/>
</dbReference>
<keyword evidence="1" id="KW-1133">Transmembrane helix</keyword>
<sequence>MISWTAHDLCCHRGHGGVTAVAVSGRHNTHNQDGYRSFMFLWVYDLPTWLLFTLIVVGSLVVAWSGVFALRPVAARLFGDKDERNSMVELVLTGTGLFYGLLLGLISAATYTTFSDAQAAADTEAGVVAALYRDVSAYPEPIRGTMRAELETYVDYVINEAWPQQRLGIVPTDGIGKADALLKTMASFEPATPGQEAVHAEAFSQFNHFLEARRERLSAVTGGLPPALWWVLIAGAAINLVLIAMIDIDRVLGHLAVSGLFAVFVGMMIFLIAAMDNPFLGDYSVGPDAFEALRDQVLRR</sequence>
<dbReference type="InterPro" id="IPR025333">
    <property type="entry name" value="DUF4239"/>
</dbReference>
<proteinExistence type="predicted"/>
<feature type="transmembrane region" description="Helical" evidence="1">
    <location>
        <begin position="255"/>
        <end position="275"/>
    </location>
</feature>
<dbReference type="AlphaFoldDB" id="A0A229RUJ5"/>
<accession>A0A229RUJ5</accession>